<evidence type="ECO:0000313" key="4">
    <source>
        <dbReference type="Proteomes" id="UP000318571"/>
    </source>
</evidence>
<evidence type="ECO:0000256" key="1">
    <source>
        <dbReference type="ARBA" id="ARBA00012493"/>
    </source>
</evidence>
<proteinExistence type="predicted"/>
<reference evidence="3 4" key="1">
    <citation type="journal article" date="2018" name="Nat. Ecol. Evol.">
        <title>Genomic signatures of mitonuclear coevolution across populations of Tigriopus californicus.</title>
        <authorList>
            <person name="Barreto F.S."/>
            <person name="Watson E.T."/>
            <person name="Lima T.G."/>
            <person name="Willett C.S."/>
            <person name="Edmands S."/>
            <person name="Li W."/>
            <person name="Burton R.S."/>
        </authorList>
    </citation>
    <scope>NUCLEOTIDE SEQUENCE [LARGE SCALE GENOMIC DNA]</scope>
    <source>
        <strain evidence="3 4">San Diego</strain>
    </source>
</reference>
<keyword evidence="4" id="KW-1185">Reference proteome</keyword>
<dbReference type="InterPro" id="IPR012337">
    <property type="entry name" value="RNaseH-like_sf"/>
</dbReference>
<dbReference type="AlphaFoldDB" id="A0A553NG08"/>
<accession>A0A553NG08</accession>
<dbReference type="SUPFAM" id="SSF53098">
    <property type="entry name" value="Ribonuclease H-like"/>
    <property type="match status" value="1"/>
</dbReference>
<dbReference type="STRING" id="6832.A0A553NG08"/>
<dbReference type="Gene3D" id="3.30.420.10">
    <property type="entry name" value="Ribonuclease H-like superfamily/Ribonuclease H"/>
    <property type="match status" value="1"/>
</dbReference>
<dbReference type="PANTHER" id="PTHR37984">
    <property type="entry name" value="PROTEIN CBG26694"/>
    <property type="match status" value="1"/>
</dbReference>
<dbReference type="EC" id="2.7.7.49" evidence="1"/>
<gene>
    <name evidence="3" type="ORF">TCAL_15219</name>
</gene>
<feature type="domain" description="Integrase zinc-binding" evidence="2">
    <location>
        <begin position="36"/>
        <end position="90"/>
    </location>
</feature>
<dbReference type="InterPro" id="IPR050951">
    <property type="entry name" value="Retrovirus_Pol_polyprotein"/>
</dbReference>
<comment type="caution">
    <text evidence="3">The sequence shown here is derived from an EMBL/GenBank/DDBJ whole genome shotgun (WGS) entry which is preliminary data.</text>
</comment>
<dbReference type="GO" id="GO:0003676">
    <property type="term" value="F:nucleic acid binding"/>
    <property type="evidence" value="ECO:0007669"/>
    <property type="project" value="InterPro"/>
</dbReference>
<dbReference type="Pfam" id="PF17921">
    <property type="entry name" value="Integrase_H2C2"/>
    <property type="match status" value="1"/>
</dbReference>
<evidence type="ECO:0000313" key="3">
    <source>
        <dbReference type="EMBL" id="TRY64377.1"/>
    </source>
</evidence>
<dbReference type="GO" id="GO:0003964">
    <property type="term" value="F:RNA-directed DNA polymerase activity"/>
    <property type="evidence" value="ECO:0007669"/>
    <property type="project" value="UniProtKB-EC"/>
</dbReference>
<dbReference type="Gene3D" id="1.10.340.70">
    <property type="match status" value="1"/>
</dbReference>
<dbReference type="PANTHER" id="PTHR37984:SF5">
    <property type="entry name" value="PROTEIN NYNRIN-LIKE"/>
    <property type="match status" value="1"/>
</dbReference>
<sequence>MEGFPKDCVSLTPYRKEETHLSCDDGIALHGSRIVVPKSLRKEILRRLHSSHQGVTSTLRRSRQLVFWPGITSDIKSTAEACQQCQIHRPSLCKEPMMAKKETHFFSNVGCPEQLESDGGPQFTARETNSFLRRWGVEQRVSTPHFPQSPNGLAESAGPPMKIKLKAEAVSTYVNGARPIPLALEKKVKQKLDGLEERRVVTRVSEPTEWCQGFYCRSKGKF</sequence>
<dbReference type="OMA" id="EPTEWCQ"/>
<dbReference type="EMBL" id="VCGU01000458">
    <property type="protein sequence ID" value="TRY64377.1"/>
    <property type="molecule type" value="Genomic_DNA"/>
</dbReference>
<dbReference type="InterPro" id="IPR036397">
    <property type="entry name" value="RNaseH_sf"/>
</dbReference>
<organism evidence="3 4">
    <name type="scientific">Tigriopus californicus</name>
    <name type="common">Marine copepod</name>
    <dbReference type="NCBI Taxonomy" id="6832"/>
    <lineage>
        <taxon>Eukaryota</taxon>
        <taxon>Metazoa</taxon>
        <taxon>Ecdysozoa</taxon>
        <taxon>Arthropoda</taxon>
        <taxon>Crustacea</taxon>
        <taxon>Multicrustacea</taxon>
        <taxon>Hexanauplia</taxon>
        <taxon>Copepoda</taxon>
        <taxon>Harpacticoida</taxon>
        <taxon>Harpacticidae</taxon>
        <taxon>Tigriopus</taxon>
    </lineage>
</organism>
<dbReference type="FunFam" id="1.10.340.70:FF:000004">
    <property type="entry name" value="Retrovirus-related Pol polyprotein from transposon 297-like Protein"/>
    <property type="match status" value="1"/>
</dbReference>
<dbReference type="Proteomes" id="UP000318571">
    <property type="component" value="Chromosome 10"/>
</dbReference>
<evidence type="ECO:0000259" key="2">
    <source>
        <dbReference type="Pfam" id="PF17921"/>
    </source>
</evidence>
<dbReference type="InterPro" id="IPR041588">
    <property type="entry name" value="Integrase_H2C2"/>
</dbReference>
<protein>
    <recommendedName>
        <fullName evidence="1">RNA-directed DNA polymerase</fullName>
        <ecNumber evidence="1">2.7.7.49</ecNumber>
    </recommendedName>
</protein>
<name>A0A553NG08_TIGCA</name>